<dbReference type="InterPro" id="IPR001296">
    <property type="entry name" value="Glyco_trans_1"/>
</dbReference>
<dbReference type="InterPro" id="IPR028098">
    <property type="entry name" value="Glyco_trans_4-like_N"/>
</dbReference>
<dbReference type="Proteomes" id="UP000186857">
    <property type="component" value="Unassembled WGS sequence"/>
</dbReference>
<reference evidence="5 6" key="1">
    <citation type="submission" date="2016-12" db="EMBL/GenBank/DDBJ databases">
        <title>Genomic Comparison of strains in the 'Actinomyces naeslundii' Group.</title>
        <authorList>
            <person name="Mughal S.R."/>
            <person name="Do T."/>
            <person name="Gilbert S.C."/>
            <person name="Witherden E.A."/>
            <person name="Didelot X."/>
            <person name="Beighton D."/>
        </authorList>
    </citation>
    <scope>NUCLEOTIDE SEQUENCE [LARGE SCALE GENOMIC DNA]</scope>
    <source>
        <strain evidence="5 6">CCUG 33920</strain>
    </source>
</reference>
<evidence type="ECO:0000259" key="3">
    <source>
        <dbReference type="Pfam" id="PF00534"/>
    </source>
</evidence>
<dbReference type="PANTHER" id="PTHR12526">
    <property type="entry name" value="GLYCOSYLTRANSFERASE"/>
    <property type="match status" value="1"/>
</dbReference>
<dbReference type="AlphaFoldDB" id="A0A1Q8V4M7"/>
<comment type="caution">
    <text evidence="5">The sequence shown here is derived from an EMBL/GenBank/DDBJ whole genome shotgun (WGS) entry which is preliminary data.</text>
</comment>
<dbReference type="GO" id="GO:0016757">
    <property type="term" value="F:glycosyltransferase activity"/>
    <property type="evidence" value="ECO:0007669"/>
    <property type="project" value="UniProtKB-KW"/>
</dbReference>
<sequence length="430" mass="46489">MRSSDVHVVLTPSWYPDGNRPHNGSFFRDQARMLQRGGMRVGVIALEPVSFWQARRELTADVEEGIVVVRGTVPTIPKGALPGDRVAARAVAARAVRLYEETIRNLPESPGNGGAWVNPDVVHAHSVFTGIHVGRYAAEHWDAGLAITEHRPSSTDRNVHGWRYRALRRDLKRAGGRAVVSTPFAQALRDYWRLGEWRSIALPVNDEVFDVPRPADQDRQGDSARALTVCHVSHLGRNKRPEETIRAVARLARADLAAGREPTRLLLVGGETHEIEPLRELARAEGIEQTSTFTGRVPHDEVGGLMAASDVFVLASEVEAGGTVLAEAQALGLACVATPTWAGRFMVEPETGLVLPAAAQADDDALVASLTEALTRVTDSIRAGGYCPGAIRARARQRFGEATFVKACRELYEQACGEITGSAGSAGSTQ</sequence>
<name>A0A1Q8V4M7_9ACTO</name>
<evidence type="ECO:0000313" key="5">
    <source>
        <dbReference type="EMBL" id="OLO43092.1"/>
    </source>
</evidence>
<dbReference type="Pfam" id="PF00534">
    <property type="entry name" value="Glycos_transf_1"/>
    <property type="match status" value="1"/>
</dbReference>
<accession>A0A1Q8V4M7</accession>
<evidence type="ECO:0000313" key="6">
    <source>
        <dbReference type="Proteomes" id="UP000186857"/>
    </source>
</evidence>
<dbReference type="SUPFAM" id="SSF53756">
    <property type="entry name" value="UDP-Glycosyltransferase/glycogen phosphorylase"/>
    <property type="match status" value="1"/>
</dbReference>
<keyword evidence="1" id="KW-0328">Glycosyltransferase</keyword>
<proteinExistence type="predicted"/>
<dbReference type="OrthoDB" id="506201at2"/>
<feature type="domain" description="Glycosyl transferase family 1" evidence="3">
    <location>
        <begin position="226"/>
        <end position="374"/>
    </location>
</feature>
<evidence type="ECO:0000259" key="4">
    <source>
        <dbReference type="Pfam" id="PF13439"/>
    </source>
</evidence>
<protein>
    <submittedName>
        <fullName evidence="5">Glycosyl transferase family 1</fullName>
    </submittedName>
</protein>
<dbReference type="Gene3D" id="3.40.50.2000">
    <property type="entry name" value="Glycogen Phosphorylase B"/>
    <property type="match status" value="2"/>
</dbReference>
<dbReference type="Pfam" id="PF13439">
    <property type="entry name" value="Glyco_transf_4"/>
    <property type="match status" value="1"/>
</dbReference>
<dbReference type="EMBL" id="MSKJ01000034">
    <property type="protein sequence ID" value="OLO43092.1"/>
    <property type="molecule type" value="Genomic_DNA"/>
</dbReference>
<gene>
    <name evidence="5" type="ORF">BKH29_11965</name>
</gene>
<keyword evidence="2 5" id="KW-0808">Transferase</keyword>
<feature type="domain" description="Glycosyltransferase subfamily 4-like N-terminal" evidence="4">
    <location>
        <begin position="27"/>
        <end position="195"/>
    </location>
</feature>
<evidence type="ECO:0000256" key="1">
    <source>
        <dbReference type="ARBA" id="ARBA00022676"/>
    </source>
</evidence>
<organism evidence="5 6">
    <name type="scientific">Actinomyces oris</name>
    <dbReference type="NCBI Taxonomy" id="544580"/>
    <lineage>
        <taxon>Bacteria</taxon>
        <taxon>Bacillati</taxon>
        <taxon>Actinomycetota</taxon>
        <taxon>Actinomycetes</taxon>
        <taxon>Actinomycetales</taxon>
        <taxon>Actinomycetaceae</taxon>
        <taxon>Actinomyces</taxon>
    </lineage>
</organism>
<evidence type="ECO:0000256" key="2">
    <source>
        <dbReference type="ARBA" id="ARBA00022679"/>
    </source>
</evidence>